<evidence type="ECO:0008006" key="2">
    <source>
        <dbReference type="Google" id="ProtNLM"/>
    </source>
</evidence>
<feature type="non-terminal residue" evidence="1">
    <location>
        <position position="162"/>
    </location>
</feature>
<name>X1H461_9ZZZZ</name>
<reference evidence="1" key="1">
    <citation type="journal article" date="2014" name="Front. Microbiol.">
        <title>High frequency of phylogenetically diverse reductive dehalogenase-homologous genes in deep subseafloor sedimentary metagenomes.</title>
        <authorList>
            <person name="Kawai M."/>
            <person name="Futagami T."/>
            <person name="Toyoda A."/>
            <person name="Takaki Y."/>
            <person name="Nishi S."/>
            <person name="Hori S."/>
            <person name="Arai W."/>
            <person name="Tsubouchi T."/>
            <person name="Morono Y."/>
            <person name="Uchiyama I."/>
            <person name="Ito T."/>
            <person name="Fujiyama A."/>
            <person name="Inagaki F."/>
            <person name="Takami H."/>
        </authorList>
    </citation>
    <scope>NUCLEOTIDE SEQUENCE</scope>
    <source>
        <strain evidence="1">Expedition CK06-06</strain>
    </source>
</reference>
<sequence>MKLAFCQSTFKDDFDDTVLCIERVSPYVDFTVIAFDETLTAEQLGWLSDNKEKYNLHLAPFIWADDMPAMRNAYLEEAKRLGADWVCASDPDELYSEDLTKNLRRLIEEHDMQGYNLLPVHVHDQFENIEWLDELDLLKETPGGYRETDFWKPILIFKVYPD</sequence>
<dbReference type="EMBL" id="BARU01026560">
    <property type="protein sequence ID" value="GAH64202.1"/>
    <property type="molecule type" value="Genomic_DNA"/>
</dbReference>
<comment type="caution">
    <text evidence="1">The sequence shown here is derived from an EMBL/GenBank/DDBJ whole genome shotgun (WGS) entry which is preliminary data.</text>
</comment>
<organism evidence="1">
    <name type="scientific">marine sediment metagenome</name>
    <dbReference type="NCBI Taxonomy" id="412755"/>
    <lineage>
        <taxon>unclassified sequences</taxon>
        <taxon>metagenomes</taxon>
        <taxon>ecological metagenomes</taxon>
    </lineage>
</organism>
<evidence type="ECO:0000313" key="1">
    <source>
        <dbReference type="EMBL" id="GAH64202.1"/>
    </source>
</evidence>
<dbReference type="AlphaFoldDB" id="X1H461"/>
<protein>
    <recommendedName>
        <fullName evidence="2">Glycosyltransferase 2-like domain-containing protein</fullName>
    </recommendedName>
</protein>
<gene>
    <name evidence="1" type="ORF">S03H2_42648</name>
</gene>
<proteinExistence type="predicted"/>
<accession>X1H461</accession>